<dbReference type="PROSITE" id="PS50850">
    <property type="entry name" value="MFS"/>
    <property type="match status" value="1"/>
</dbReference>
<evidence type="ECO:0000256" key="4">
    <source>
        <dbReference type="ARBA" id="ARBA00022989"/>
    </source>
</evidence>
<dbReference type="RefSeq" id="WP_208650347.1">
    <property type="nucleotide sequence ID" value="NZ_CP036528.1"/>
</dbReference>
<feature type="transmembrane region" description="Helical" evidence="6">
    <location>
        <begin position="75"/>
        <end position="102"/>
    </location>
</feature>
<feature type="transmembrane region" description="Helical" evidence="6">
    <location>
        <begin position="245"/>
        <end position="265"/>
    </location>
</feature>
<feature type="transmembrane region" description="Helical" evidence="6">
    <location>
        <begin position="108"/>
        <end position="126"/>
    </location>
</feature>
<dbReference type="AlphaFoldDB" id="A0A4V1A3B4"/>
<sequence>MQKNLFTILLGGIFSLAIAMGIGRFSYTVILPYMQSAEKFSSSTAGFLATSNYFGYFVGAVLAGKMDLQNKKTLYLRISLLFSILTTAMMGLSSNIFIWYIIRFISGVASAFIFVLASSIVLDVLAKGDKSHLSGIFYSGVGVGIALSGIIVSPLHKAFEWQGTWIGLALLCLALFIFILLWVNDQKTIAKTESSSTSPSFQHPPSSWIKWLIIAYGLEGLGYIITGTFIVAIADESKSFLYDSATVWIVAGLAAIPSCILWSTFAKKAGYVLALICAMVLQGIGVFFPVLSENALSLYASAFLFGATFMGITTIATSLGRQILPVNSHRILGFLTASYALGQMIGPSIAGVLAAITNSHHYSLMGATFVIFIGALCLGSGLKYEKRNLA</sequence>
<keyword evidence="2" id="KW-0813">Transport</keyword>
<dbReference type="EMBL" id="CP036528">
    <property type="protein sequence ID" value="QBK26660.1"/>
    <property type="molecule type" value="Genomic_DNA"/>
</dbReference>
<evidence type="ECO:0000256" key="2">
    <source>
        <dbReference type="ARBA" id="ARBA00022448"/>
    </source>
</evidence>
<feature type="transmembrane region" description="Helical" evidence="6">
    <location>
        <begin position="211"/>
        <end position="233"/>
    </location>
</feature>
<evidence type="ECO:0000256" key="5">
    <source>
        <dbReference type="ARBA" id="ARBA00023136"/>
    </source>
</evidence>
<dbReference type="InterPro" id="IPR020846">
    <property type="entry name" value="MFS_dom"/>
</dbReference>
<dbReference type="InterPro" id="IPR010645">
    <property type="entry name" value="MFS_4"/>
</dbReference>
<evidence type="ECO:0000259" key="7">
    <source>
        <dbReference type="PROSITE" id="PS50850"/>
    </source>
</evidence>
<feature type="transmembrane region" description="Helical" evidence="6">
    <location>
        <begin position="272"/>
        <end position="292"/>
    </location>
</feature>
<feature type="transmembrane region" description="Helical" evidence="6">
    <location>
        <begin position="164"/>
        <end position="183"/>
    </location>
</feature>
<keyword evidence="3 6" id="KW-0812">Transmembrane</keyword>
<accession>A0A4V1A3B4</accession>
<dbReference type="GO" id="GO:0022857">
    <property type="term" value="F:transmembrane transporter activity"/>
    <property type="evidence" value="ECO:0007669"/>
    <property type="project" value="InterPro"/>
</dbReference>
<gene>
    <name evidence="8" type="ORF">DKZ56_12860</name>
</gene>
<feature type="transmembrane region" description="Helical" evidence="6">
    <location>
        <begin position="331"/>
        <end position="356"/>
    </location>
</feature>
<dbReference type="KEGG" id="uth:DKZ56_12860"/>
<evidence type="ECO:0000256" key="1">
    <source>
        <dbReference type="ARBA" id="ARBA00004651"/>
    </source>
</evidence>
<comment type="subcellular location">
    <subcellularLocation>
        <location evidence="1">Cell membrane</location>
        <topology evidence="1">Multi-pass membrane protein</topology>
    </subcellularLocation>
</comment>
<feature type="transmembrane region" description="Helical" evidence="6">
    <location>
        <begin position="362"/>
        <end position="382"/>
    </location>
</feature>
<proteinExistence type="predicted"/>
<feature type="transmembrane region" description="Helical" evidence="6">
    <location>
        <begin position="45"/>
        <end position="63"/>
    </location>
</feature>
<keyword evidence="4 6" id="KW-1133">Transmembrane helix</keyword>
<dbReference type="InterPro" id="IPR036259">
    <property type="entry name" value="MFS_trans_sf"/>
</dbReference>
<dbReference type="PANTHER" id="PTHR23537">
    <property type="match status" value="1"/>
</dbReference>
<keyword evidence="9" id="KW-1185">Reference proteome</keyword>
<dbReference type="Gene3D" id="1.20.1250.20">
    <property type="entry name" value="MFS general substrate transporter like domains"/>
    <property type="match status" value="2"/>
</dbReference>
<feature type="transmembrane region" description="Helical" evidence="6">
    <location>
        <begin position="133"/>
        <end position="152"/>
    </location>
</feature>
<dbReference type="Proteomes" id="UP000291151">
    <property type="component" value="Chromosome"/>
</dbReference>
<dbReference type="SUPFAM" id="SSF103473">
    <property type="entry name" value="MFS general substrate transporter"/>
    <property type="match status" value="1"/>
</dbReference>
<reference evidence="8 9" key="1">
    <citation type="submission" date="2019-02" db="EMBL/GenBank/DDBJ databases">
        <title>Ureibacillus thermophilus.</title>
        <authorList>
            <person name="Sunny J.S."/>
            <person name="Natarajan A."/>
            <person name="Saleena L.M."/>
        </authorList>
    </citation>
    <scope>NUCLEOTIDE SEQUENCE [LARGE SCALE GENOMIC DNA]</scope>
    <source>
        <strain evidence="8 9">LM102</strain>
    </source>
</reference>
<organism evidence="8 9">
    <name type="scientific">Ureibacillus thermophilus</name>
    <dbReference type="NCBI Taxonomy" id="367743"/>
    <lineage>
        <taxon>Bacteria</taxon>
        <taxon>Bacillati</taxon>
        <taxon>Bacillota</taxon>
        <taxon>Bacilli</taxon>
        <taxon>Bacillales</taxon>
        <taxon>Caryophanaceae</taxon>
        <taxon>Ureibacillus</taxon>
    </lineage>
</organism>
<feature type="domain" description="Major facilitator superfamily (MFS) profile" evidence="7">
    <location>
        <begin position="5"/>
        <end position="390"/>
    </location>
</feature>
<dbReference type="Pfam" id="PF06779">
    <property type="entry name" value="MFS_4"/>
    <property type="match status" value="1"/>
</dbReference>
<name>A0A4V1A3B4_9BACL</name>
<dbReference type="GO" id="GO:0005886">
    <property type="term" value="C:plasma membrane"/>
    <property type="evidence" value="ECO:0007669"/>
    <property type="project" value="UniProtKB-SubCell"/>
</dbReference>
<dbReference type="CDD" id="cd06180">
    <property type="entry name" value="MFS_YjiJ"/>
    <property type="match status" value="1"/>
</dbReference>
<feature type="transmembrane region" description="Helical" evidence="6">
    <location>
        <begin position="298"/>
        <end position="319"/>
    </location>
</feature>
<evidence type="ECO:0000313" key="8">
    <source>
        <dbReference type="EMBL" id="QBK26660.1"/>
    </source>
</evidence>
<keyword evidence="5 6" id="KW-0472">Membrane</keyword>
<protein>
    <submittedName>
        <fullName evidence="8">YbfB/YjiJ family MFS transporter</fullName>
    </submittedName>
</protein>
<dbReference type="PANTHER" id="PTHR23537:SF1">
    <property type="entry name" value="SUGAR TRANSPORTER"/>
    <property type="match status" value="1"/>
</dbReference>
<evidence type="ECO:0000256" key="3">
    <source>
        <dbReference type="ARBA" id="ARBA00022692"/>
    </source>
</evidence>
<evidence type="ECO:0000313" key="9">
    <source>
        <dbReference type="Proteomes" id="UP000291151"/>
    </source>
</evidence>
<evidence type="ECO:0000256" key="6">
    <source>
        <dbReference type="SAM" id="Phobius"/>
    </source>
</evidence>